<feature type="region of interest" description="Disordered" evidence="1">
    <location>
        <begin position="1"/>
        <end position="84"/>
    </location>
</feature>
<accession>A0ABP0E0G2</accession>
<sequence length="646" mass="69904">MADRQASGSPTSLQPLPATPQLMPSPQRPEVVRNDSVRSRSSIAKVRLSLYDDSPPSDDEPLPPMPGGSLSVAGQSTLQRQHRPPALRSIFPQYNPDLPLDEQDYYPTQTSPTRIPRNVISRPLYSPVGRGLEEQPDEEVVDSLDAVSNQEAPAAVRTVPSSSLDKSALYSGPVAMPHSKASDLPVPSSSDDLRNLWRVASGWKAGASEGRSYCMKLSCERDAPVYWLSSSSNRPFYRLRVDPTSTSAFVTLARHDPGRPFKPDTTATKSDTGAITAGAGLINSPTTSLSRADCDGADSSVAGEALVDSAAVASAASAATTGDKNWQVAISTTLQEDSRRHHPQDGLVALLYPAAAARVALARPLDMAMVAAAERECARLVWDDDSGAYFLVHPVLALPFTVTIERSTAWSRTVYTLEHRESPQHLARLTRDGTGAGYLEVDTGIASQIEAAYLVDVVVLALLLVAYSDDRVTATTSFAPPPDRRHHGNLANSAQIAGSTAQSNTQDGSGGSDSRCDGQWSKTKGRRRGRAYFGRKRPKVARFDQRHMEPFDLDIESQTNIDLTAKGFELTSMSSDNTNSATDSGREVPGKKRRSKKEPDKDKMPGCLRLITALFKCVFWCLTIVARAAIVILNSLFRCLTSEKLV</sequence>
<keyword evidence="3" id="KW-1185">Reference proteome</keyword>
<feature type="region of interest" description="Disordered" evidence="1">
    <location>
        <begin position="572"/>
        <end position="602"/>
    </location>
</feature>
<evidence type="ECO:0000313" key="3">
    <source>
        <dbReference type="Proteomes" id="UP001642502"/>
    </source>
</evidence>
<dbReference type="Proteomes" id="UP001642502">
    <property type="component" value="Unassembled WGS sequence"/>
</dbReference>
<feature type="compositionally biased region" description="Polar residues" evidence="1">
    <location>
        <begin position="497"/>
        <end position="506"/>
    </location>
</feature>
<name>A0ABP0E0G2_9PEZI</name>
<evidence type="ECO:0000313" key="2">
    <source>
        <dbReference type="EMBL" id="CAK7273358.1"/>
    </source>
</evidence>
<reference evidence="2 3" key="1">
    <citation type="submission" date="2024-01" db="EMBL/GenBank/DDBJ databases">
        <authorList>
            <person name="Allen C."/>
            <person name="Tagirdzhanova G."/>
        </authorList>
    </citation>
    <scope>NUCLEOTIDE SEQUENCE [LARGE SCALE GENOMIC DNA]</scope>
    <source>
        <strain evidence="2 3">CBS 119000</strain>
    </source>
</reference>
<gene>
    <name evidence="2" type="ORF">SEPCBS119000_005613</name>
</gene>
<feature type="compositionally biased region" description="Polar residues" evidence="1">
    <location>
        <begin position="1"/>
        <end position="14"/>
    </location>
</feature>
<evidence type="ECO:0008006" key="4">
    <source>
        <dbReference type="Google" id="ProtNLM"/>
    </source>
</evidence>
<protein>
    <recommendedName>
        <fullName evidence="4">Acetylserotonin methytransferase-like protein</fullName>
    </recommendedName>
</protein>
<organism evidence="2 3">
    <name type="scientific">Sporothrix epigloea</name>
    <dbReference type="NCBI Taxonomy" id="1892477"/>
    <lineage>
        <taxon>Eukaryota</taxon>
        <taxon>Fungi</taxon>
        <taxon>Dikarya</taxon>
        <taxon>Ascomycota</taxon>
        <taxon>Pezizomycotina</taxon>
        <taxon>Sordariomycetes</taxon>
        <taxon>Sordariomycetidae</taxon>
        <taxon>Ophiostomatales</taxon>
        <taxon>Ophiostomataceae</taxon>
        <taxon>Sporothrix</taxon>
    </lineage>
</organism>
<feature type="region of interest" description="Disordered" evidence="1">
    <location>
        <begin position="497"/>
        <end position="531"/>
    </location>
</feature>
<proteinExistence type="predicted"/>
<comment type="caution">
    <text evidence="2">The sequence shown here is derived from an EMBL/GenBank/DDBJ whole genome shotgun (WGS) entry which is preliminary data.</text>
</comment>
<dbReference type="EMBL" id="CAWUON010000110">
    <property type="protein sequence ID" value="CAK7273358.1"/>
    <property type="molecule type" value="Genomic_DNA"/>
</dbReference>
<feature type="compositionally biased region" description="Polar residues" evidence="1">
    <location>
        <begin position="572"/>
        <end position="583"/>
    </location>
</feature>
<evidence type="ECO:0000256" key="1">
    <source>
        <dbReference type="SAM" id="MobiDB-lite"/>
    </source>
</evidence>